<proteinExistence type="predicted"/>
<dbReference type="PANTHER" id="PTHR37816">
    <property type="entry name" value="YALI0E33011P"/>
    <property type="match status" value="1"/>
</dbReference>
<organism evidence="1 2">
    <name type="scientific">Clostridium omnivorum</name>
    <dbReference type="NCBI Taxonomy" id="1604902"/>
    <lineage>
        <taxon>Bacteria</taxon>
        <taxon>Bacillati</taxon>
        <taxon>Bacillota</taxon>
        <taxon>Clostridia</taxon>
        <taxon>Eubacteriales</taxon>
        <taxon>Clostridiaceae</taxon>
        <taxon>Clostridium</taxon>
    </lineage>
</organism>
<reference evidence="1 2" key="1">
    <citation type="journal article" date="2024" name="Int. J. Syst. Evol. Microbiol.">
        <title>Clostridium omnivorum sp. nov., isolated from anoxic soil under the treatment of reductive soil disinfestation.</title>
        <authorList>
            <person name="Ueki A."/>
            <person name="Tonouchi A."/>
            <person name="Kaku N."/>
            <person name="Honma S."/>
            <person name="Ueki K."/>
        </authorList>
    </citation>
    <scope>NUCLEOTIDE SEQUENCE [LARGE SCALE GENOMIC DNA]</scope>
    <source>
        <strain evidence="1 2">E14</strain>
    </source>
</reference>
<dbReference type="PANTHER" id="PTHR37816:SF2">
    <property type="entry name" value="DNA TOPOLOGY MODULATION PROTEIN FLAR-RELATED PROTEIN"/>
    <property type="match status" value="1"/>
</dbReference>
<dbReference type="Proteomes" id="UP001208567">
    <property type="component" value="Unassembled WGS sequence"/>
</dbReference>
<protein>
    <recommendedName>
        <fullName evidence="3">Shikimate kinase</fullName>
    </recommendedName>
</protein>
<evidence type="ECO:0008006" key="3">
    <source>
        <dbReference type="Google" id="ProtNLM"/>
    </source>
</evidence>
<dbReference type="Pfam" id="PF13238">
    <property type="entry name" value="AAA_18"/>
    <property type="match status" value="1"/>
</dbReference>
<dbReference type="PRINTS" id="PR01100">
    <property type="entry name" value="SHIKIMTKNASE"/>
</dbReference>
<gene>
    <name evidence="1" type="ORF">bsdE14_31280</name>
</gene>
<comment type="caution">
    <text evidence="1">The sequence shown here is derived from an EMBL/GenBank/DDBJ whole genome shotgun (WGS) entry which is preliminary data.</text>
</comment>
<keyword evidence="2" id="KW-1185">Reference proteome</keyword>
<evidence type="ECO:0000313" key="1">
    <source>
        <dbReference type="EMBL" id="GLC31718.1"/>
    </source>
</evidence>
<evidence type="ECO:0000313" key="2">
    <source>
        <dbReference type="Proteomes" id="UP001208567"/>
    </source>
</evidence>
<dbReference type="InterPro" id="IPR027417">
    <property type="entry name" value="P-loop_NTPase"/>
</dbReference>
<dbReference type="InterPro" id="IPR052922">
    <property type="entry name" value="Cytidylate_Kinase-2"/>
</dbReference>
<dbReference type="Gene3D" id="3.40.50.300">
    <property type="entry name" value="P-loop containing nucleotide triphosphate hydrolases"/>
    <property type="match status" value="1"/>
</dbReference>
<sequence>MARGIIIFGSAGSGKTTLGKLVAKKLDFPYFDIDDYIWRKDTDQPFTIMYTHEEKINKLMTDISKGTHFVMAGSMDSFNQPFVPLFDLAIHITASIDIRIARINRRDYEVYGERIMEGGDMYEGHCRFLDNSARYDTDGSPCMSKHAQWANSLPCKVFRLNGDEDLNKNVEIIVHEYLMQDSQR</sequence>
<accession>A0ABQ5N909</accession>
<name>A0ABQ5N909_9CLOT</name>
<dbReference type="SUPFAM" id="SSF52540">
    <property type="entry name" value="P-loop containing nucleoside triphosphate hydrolases"/>
    <property type="match status" value="1"/>
</dbReference>
<dbReference type="RefSeq" id="WP_264851047.1">
    <property type="nucleotide sequence ID" value="NZ_BRXR01000001.1"/>
</dbReference>
<dbReference type="EMBL" id="BRXR01000001">
    <property type="protein sequence ID" value="GLC31718.1"/>
    <property type="molecule type" value="Genomic_DNA"/>
</dbReference>